<dbReference type="InterPro" id="IPR036909">
    <property type="entry name" value="Cyt_c-like_dom_sf"/>
</dbReference>
<evidence type="ECO:0000256" key="3">
    <source>
        <dbReference type="ARBA" id="ARBA00023004"/>
    </source>
</evidence>
<feature type="region of interest" description="Disordered" evidence="5">
    <location>
        <begin position="254"/>
        <end position="274"/>
    </location>
</feature>
<dbReference type="Proteomes" id="UP001596106">
    <property type="component" value="Unassembled WGS sequence"/>
</dbReference>
<proteinExistence type="predicted"/>
<evidence type="ECO:0000256" key="1">
    <source>
        <dbReference type="ARBA" id="ARBA00022617"/>
    </source>
</evidence>
<dbReference type="InterPro" id="IPR050597">
    <property type="entry name" value="Cytochrome_c_Oxidase_Subunit"/>
</dbReference>
<protein>
    <submittedName>
        <fullName evidence="8">Cbb3-type cytochrome c oxidase N-terminal domain-containing protein</fullName>
    </submittedName>
</protein>
<sequence>MNRFTLLLASEPTAQWIKIESTEDLVLVIVLVLLLMAGLVLLGVAIFLYNTLKQLAGPADSSQSVSDPRSFWQRFAGLSPLKQEKELMMEHQYDGIAELDNPTPPWFMSLFYGTIAIGIIYLLVYHVFSDGNIMTKEYQQEVAVAEKQRAAYIARVAGSINENSVTVLNDGPAIDAGKTLFSQFCAACHGQNAEGVIGPNLTDEYWLHGGSIKAIFHTITEGVPDKGMVAWKNQLNPLQIQQVSSYILSLQGTKPANAKEPQGEKATAEPVALK</sequence>
<dbReference type="Pfam" id="PF13442">
    <property type="entry name" value="Cytochrome_CBB3"/>
    <property type="match status" value="1"/>
</dbReference>
<dbReference type="Pfam" id="PF14715">
    <property type="entry name" value="FixP_N"/>
    <property type="match status" value="1"/>
</dbReference>
<evidence type="ECO:0000256" key="6">
    <source>
        <dbReference type="SAM" id="Phobius"/>
    </source>
</evidence>
<dbReference type="Gene3D" id="1.10.760.10">
    <property type="entry name" value="Cytochrome c-like domain"/>
    <property type="match status" value="1"/>
</dbReference>
<dbReference type="InterPro" id="IPR032858">
    <property type="entry name" value="CcoP_N"/>
</dbReference>
<dbReference type="InterPro" id="IPR009056">
    <property type="entry name" value="Cyt_c-like_dom"/>
</dbReference>
<keyword evidence="3 4" id="KW-0408">Iron</keyword>
<gene>
    <name evidence="8" type="ORF">ACFPMF_00765</name>
</gene>
<keyword evidence="2 4" id="KW-0479">Metal-binding</keyword>
<keyword evidence="6" id="KW-0472">Membrane</keyword>
<evidence type="ECO:0000256" key="4">
    <source>
        <dbReference type="PROSITE-ProRule" id="PRU00433"/>
    </source>
</evidence>
<feature type="transmembrane region" description="Helical" evidence="6">
    <location>
        <begin position="106"/>
        <end position="128"/>
    </location>
</feature>
<dbReference type="EMBL" id="JBHSMA010000001">
    <property type="protein sequence ID" value="MFC5407819.1"/>
    <property type="molecule type" value="Genomic_DNA"/>
</dbReference>
<feature type="domain" description="Cytochrome c" evidence="7">
    <location>
        <begin position="172"/>
        <end position="251"/>
    </location>
</feature>
<organism evidence="8 9">
    <name type="scientific">Larkinella bovis</name>
    <dbReference type="NCBI Taxonomy" id="683041"/>
    <lineage>
        <taxon>Bacteria</taxon>
        <taxon>Pseudomonadati</taxon>
        <taxon>Bacteroidota</taxon>
        <taxon>Cytophagia</taxon>
        <taxon>Cytophagales</taxon>
        <taxon>Spirosomataceae</taxon>
        <taxon>Larkinella</taxon>
    </lineage>
</organism>
<evidence type="ECO:0000313" key="9">
    <source>
        <dbReference type="Proteomes" id="UP001596106"/>
    </source>
</evidence>
<evidence type="ECO:0000256" key="2">
    <source>
        <dbReference type="ARBA" id="ARBA00022723"/>
    </source>
</evidence>
<feature type="transmembrane region" description="Helical" evidence="6">
    <location>
        <begin position="25"/>
        <end position="49"/>
    </location>
</feature>
<dbReference type="PANTHER" id="PTHR33751:SF1">
    <property type="entry name" value="CBB3-TYPE CYTOCHROME C OXIDASE SUBUNIT FIXP"/>
    <property type="match status" value="1"/>
</dbReference>
<evidence type="ECO:0000256" key="5">
    <source>
        <dbReference type="SAM" id="MobiDB-lite"/>
    </source>
</evidence>
<evidence type="ECO:0000259" key="7">
    <source>
        <dbReference type="PROSITE" id="PS51007"/>
    </source>
</evidence>
<evidence type="ECO:0000313" key="8">
    <source>
        <dbReference type="EMBL" id="MFC5407819.1"/>
    </source>
</evidence>
<dbReference type="RefSeq" id="WP_379840507.1">
    <property type="nucleotide sequence ID" value="NZ_JBHSMA010000001.1"/>
</dbReference>
<accession>A0ABW0I3D8</accession>
<dbReference type="Gene3D" id="6.10.280.130">
    <property type="match status" value="1"/>
</dbReference>
<keyword evidence="6" id="KW-0812">Transmembrane</keyword>
<name>A0ABW0I3D8_9BACT</name>
<dbReference type="SUPFAM" id="SSF46626">
    <property type="entry name" value="Cytochrome c"/>
    <property type="match status" value="1"/>
</dbReference>
<comment type="caution">
    <text evidence="8">The sequence shown here is derived from an EMBL/GenBank/DDBJ whole genome shotgun (WGS) entry which is preliminary data.</text>
</comment>
<keyword evidence="1 4" id="KW-0349">Heme</keyword>
<reference evidence="9" key="1">
    <citation type="journal article" date="2019" name="Int. J. Syst. Evol. Microbiol.">
        <title>The Global Catalogue of Microorganisms (GCM) 10K type strain sequencing project: providing services to taxonomists for standard genome sequencing and annotation.</title>
        <authorList>
            <consortium name="The Broad Institute Genomics Platform"/>
            <consortium name="The Broad Institute Genome Sequencing Center for Infectious Disease"/>
            <person name="Wu L."/>
            <person name="Ma J."/>
        </authorList>
    </citation>
    <scope>NUCLEOTIDE SEQUENCE [LARGE SCALE GENOMIC DNA]</scope>
    <source>
        <strain evidence="9">CCUG 55250</strain>
    </source>
</reference>
<dbReference type="PANTHER" id="PTHR33751">
    <property type="entry name" value="CBB3-TYPE CYTOCHROME C OXIDASE SUBUNIT FIXP"/>
    <property type="match status" value="1"/>
</dbReference>
<keyword evidence="6" id="KW-1133">Transmembrane helix</keyword>
<dbReference type="InterPro" id="IPR038414">
    <property type="entry name" value="CcoP_N_sf"/>
</dbReference>
<keyword evidence="9" id="KW-1185">Reference proteome</keyword>
<dbReference type="PROSITE" id="PS51007">
    <property type="entry name" value="CYTC"/>
    <property type="match status" value="1"/>
</dbReference>